<gene>
    <name evidence="4" type="ORF">BFC17_21815</name>
</gene>
<sequence>MKVLSRVTCALLLVSELLCPPMAVAENQSVLQVVQSEWDAHKAAAELYHQALVNRDVAALLASLNSISESALVPTHRAKALTIAGIVNWLRGDVAGAEMALQQALMLSPSANLKSIYAALTLARGEHDKTMVNGDAASNVNGKAMQALLSHEPLALVQFAEQQPDYALGAVRVLTLLGYTGEALQLINQLSIGGSPLLAADTALSTQAYAAAARYAWQAYEGATDKAQQRYALALFSEAWRLAGDLSSAEQQLAAKPQTVEVSQIRIDILMELGEYDKALKITRSSSEPAIIARQAGLLELANRTNELTALYKEQMQRQPQNINGYTGLAGLHINAGNLDAAKGVFNTLLARNPDDTALLLDAARQMVAMGLTDAAIALVKNKGNDDSLSLQVRQFLFETYLARGDEEKALTVLAFLDEQLPQQSMVRLQLAENYERLHRSDNALAILQKLEQIRGTLGYDQQLHIAALAYATGNTEAALMRWQQLWQQAQLPARRQFLANRIISVSAQTGRLTALAEKLAEKLLKGQANASEVELLVSVYLTEKQIKPALEAINSLFSQGKISQIEQLRMQAKLYSKTRDYVSLNKVWQQLAELDSSNADTYWQQITLNTLRNHVRENPAPGAAASADTFERSQTRTVESLLTELKASSPAFSDNAFAAGIYAMAGLTQEAIRLYQLAVLEKQQSVDSLLQQAVLLKQQGQLTTAIAILQYQSIFGETKELQSAAVDGLLNLLANENPETENHNKQINTQTLTWLKRRLLVDIIIQEEPTQALFTYAEVAQQLADYTSVEQANRLLAATNPALRPTLLRGLVTLYSGSKSDNASGPIFGDNAKKLLYGRRLLVLKPLFPPAFYADLAQTLLEDGQFLEAEQAFSLITNIPGLVNVKQLKGNAYAHIGKAEQALVNFRQALATDQANIGLLLKTAVLETQTGHPEIANYWYRQGIEYLLNQLPLVEGVDPQQKYLNYHRYAGALTEGLMLTWTASEVPYKEALDEIITAFTQTFQQTRLAPAKAKLADYPRLNAWWQLVKPLAFSLSEPALITGLADQLSRQFTQDPEFAHDMTHFALMHGEWQPEEGDNRKSWPMQALLQQARDADNFALQLAIALTTQDQAASVDLIRQVVKAHNAESPGGYEQSLRHQYYSALLKTLQQVSPDTFVQWFWPEFKQSRDLPEVLFNLLRAQPAFYAQLETRLTLLSDEALMALVIRFSASPVPSGLFGSEKSPDFTAELVARLTTLQLIEVYAQLQHKLERDGQQAYLQPELLTYLLNQPLSDDQQNRLKDAMVRAAGYSIPGKPVTAAAAIRWLQFDIHPANQALVLASLSVAAASCSGCELLPQIAAAYFAGDKRHAYQLVSDYRGSQTDNYVLGALNNLTERYFSEQRAEYIAQFLADTAAHPANKSARDTFVNEVVRTMRPSADLLAVYAKLHGLVPQDEEYLTGLLTLQWQQKALTSFITTLDDWLQMHPDAQHQKLLWLACQLVNEDTALKAIPADVFNSPKQIKAWLNLAGRGLIEGLYEPVFESFASRFAELPLLVQLKKQQGLTRNEQPSKPDLKQLASLVKIQSEAARALLNTLWQNGYSGQKQFDDSGLDREQLLHTRFDLKGTPLTQEQVLRDGNAAPDLFATMAADPKVTAMFIEWLLALPDNERFSQQRLYNLIVTGWLQQGRAQEHYAQLLDKLAGSTLTAHDLQLLVTLLTESGPQPQSEQLSQLIAQASTLPLMTPATRIRLSYLAARLARYEIAGELLKAAFWQLRYPAATIANRMAVTRLEQPSFATIVQALGEWQNKDKAHQLLMQLLELFPAEFASEPELQALWQAFEISAITRTSTKTDAKQRVQEILDNTSVAIVDSPGVARQFELSKAAFYLNQGDLKLAVKAIVNVLAQIPQANPQAFYNRQLLLLARQLFGAQGNLIIQNTDPSVYVAKLVAAQSADIQEQLLSEVERQAAENKAKDITANLAALRNALQTTKQQQEMPHAVSQSIAD</sequence>
<dbReference type="Pfam" id="PF14559">
    <property type="entry name" value="TPR_19"/>
    <property type="match status" value="1"/>
</dbReference>
<evidence type="ECO:0000256" key="3">
    <source>
        <dbReference type="SAM" id="SignalP"/>
    </source>
</evidence>
<keyword evidence="1" id="KW-0802">TPR repeat</keyword>
<feature type="repeat" description="TPR" evidence="1">
    <location>
        <begin position="884"/>
        <end position="917"/>
    </location>
</feature>
<evidence type="ECO:0000313" key="4">
    <source>
        <dbReference type="EMBL" id="OFI34177.1"/>
    </source>
</evidence>
<keyword evidence="5" id="KW-1185">Reference proteome</keyword>
<keyword evidence="3" id="KW-0732">Signal</keyword>
<reference evidence="4 5" key="1">
    <citation type="submission" date="2016-09" db="EMBL/GenBank/DDBJ databases">
        <title>Alteromonas lipolytica, a new species isolated from sea water.</title>
        <authorList>
            <person name="Wu Y.-H."/>
            <person name="Cheng H."/>
            <person name="Xu X.-W."/>
        </authorList>
    </citation>
    <scope>NUCLEOTIDE SEQUENCE [LARGE SCALE GENOMIC DNA]</scope>
    <source>
        <strain evidence="4 5">JW12</strain>
    </source>
</reference>
<dbReference type="InterPro" id="IPR019734">
    <property type="entry name" value="TPR_rpt"/>
</dbReference>
<organism evidence="4 5">
    <name type="scientific">Alteromonas lipolytica</name>
    <dbReference type="NCBI Taxonomy" id="1856405"/>
    <lineage>
        <taxon>Bacteria</taxon>
        <taxon>Pseudomonadati</taxon>
        <taxon>Pseudomonadota</taxon>
        <taxon>Gammaproteobacteria</taxon>
        <taxon>Alteromonadales</taxon>
        <taxon>Alteromonadaceae</taxon>
        <taxon>Alteromonas/Salinimonas group</taxon>
        <taxon>Alteromonas</taxon>
    </lineage>
</organism>
<evidence type="ECO:0008006" key="6">
    <source>
        <dbReference type="Google" id="ProtNLM"/>
    </source>
</evidence>
<evidence type="ECO:0000256" key="1">
    <source>
        <dbReference type="PROSITE-ProRule" id="PRU00339"/>
    </source>
</evidence>
<dbReference type="STRING" id="1856405.BFC17_21815"/>
<name>A0A1E8FE00_9ALTE</name>
<dbReference type="OrthoDB" id="188778at2"/>
<dbReference type="SUPFAM" id="SSF48452">
    <property type="entry name" value="TPR-like"/>
    <property type="match status" value="3"/>
</dbReference>
<dbReference type="RefSeq" id="WP_070177105.1">
    <property type="nucleotide sequence ID" value="NZ_BMJR01000011.1"/>
</dbReference>
<keyword evidence="2" id="KW-0175">Coiled coil</keyword>
<comment type="caution">
    <text evidence="4">The sequence shown here is derived from an EMBL/GenBank/DDBJ whole genome shotgun (WGS) entry which is preliminary data.</text>
</comment>
<proteinExistence type="predicted"/>
<feature type="coiled-coil region" evidence="2">
    <location>
        <begin position="1934"/>
        <end position="1973"/>
    </location>
</feature>
<dbReference type="InterPro" id="IPR011990">
    <property type="entry name" value="TPR-like_helical_dom_sf"/>
</dbReference>
<dbReference type="EMBL" id="MJIC01000014">
    <property type="protein sequence ID" value="OFI34177.1"/>
    <property type="molecule type" value="Genomic_DNA"/>
</dbReference>
<feature type="signal peptide" evidence="3">
    <location>
        <begin position="1"/>
        <end position="25"/>
    </location>
</feature>
<evidence type="ECO:0000313" key="5">
    <source>
        <dbReference type="Proteomes" id="UP000176037"/>
    </source>
</evidence>
<dbReference type="Proteomes" id="UP000176037">
    <property type="component" value="Unassembled WGS sequence"/>
</dbReference>
<protein>
    <recommendedName>
        <fullName evidence="6">CHAT domain-containing protein</fullName>
    </recommendedName>
</protein>
<feature type="chain" id="PRO_5009214086" description="CHAT domain-containing protein" evidence="3">
    <location>
        <begin position="26"/>
        <end position="1986"/>
    </location>
</feature>
<accession>A0A1E8FE00</accession>
<dbReference type="Gene3D" id="1.25.40.10">
    <property type="entry name" value="Tetratricopeptide repeat domain"/>
    <property type="match status" value="4"/>
</dbReference>
<dbReference type="PROSITE" id="PS50005">
    <property type="entry name" value="TPR"/>
    <property type="match status" value="1"/>
</dbReference>
<evidence type="ECO:0000256" key="2">
    <source>
        <dbReference type="SAM" id="Coils"/>
    </source>
</evidence>
<dbReference type="SMART" id="SM00028">
    <property type="entry name" value="TPR"/>
    <property type="match status" value="5"/>
</dbReference>